<dbReference type="InterPro" id="IPR027417">
    <property type="entry name" value="P-loop_NTPase"/>
</dbReference>
<dbReference type="InterPro" id="IPR003959">
    <property type="entry name" value="ATPase_AAA_core"/>
</dbReference>
<evidence type="ECO:0000259" key="5">
    <source>
        <dbReference type="Pfam" id="PF23232"/>
    </source>
</evidence>
<comment type="caution">
    <text evidence="6">The sequence shown here is derived from an EMBL/GenBank/DDBJ whole genome shotgun (WGS) entry which is preliminary data.</text>
</comment>
<dbReference type="PANTHER" id="PTHR46411:SF2">
    <property type="entry name" value="AAA+ ATPASE DOMAIN-CONTAINING PROTEIN"/>
    <property type="match status" value="1"/>
</dbReference>
<feature type="region of interest" description="Disordered" evidence="2">
    <location>
        <begin position="933"/>
        <end position="1050"/>
    </location>
</feature>
<dbReference type="SUPFAM" id="SSF52540">
    <property type="entry name" value="P-loop containing nucleoside triphosphate hydrolases"/>
    <property type="match status" value="1"/>
</dbReference>
<dbReference type="InterPro" id="IPR056599">
    <property type="entry name" value="AAA_lid_fung"/>
</dbReference>
<dbReference type="Proteomes" id="UP001187682">
    <property type="component" value="Unassembled WGS sequence"/>
</dbReference>
<dbReference type="GO" id="GO:0005524">
    <property type="term" value="F:ATP binding"/>
    <property type="evidence" value="ECO:0007669"/>
    <property type="project" value="InterPro"/>
</dbReference>
<evidence type="ECO:0000313" key="7">
    <source>
        <dbReference type="Proteomes" id="UP001187682"/>
    </source>
</evidence>
<evidence type="ECO:0000259" key="3">
    <source>
        <dbReference type="Pfam" id="PF00004"/>
    </source>
</evidence>
<dbReference type="Pfam" id="PF23232">
    <property type="entry name" value="AAA_lid_13"/>
    <property type="match status" value="1"/>
</dbReference>
<feature type="domain" description="AAA+ ATPase lid" evidence="5">
    <location>
        <begin position="795"/>
        <end position="914"/>
    </location>
</feature>
<dbReference type="InterPro" id="IPR054289">
    <property type="entry name" value="DUF7025"/>
</dbReference>
<gene>
    <name evidence="6" type="ORF">DNG_08620</name>
</gene>
<feature type="compositionally biased region" description="Basic residues" evidence="2">
    <location>
        <begin position="988"/>
        <end position="998"/>
    </location>
</feature>
<sequence>MVRGLVDYIQTLENRIQKLESATSKVEDKMEDKMEDRMEDKKDEWGVLVPEAKFFHADGELDGHGNFRDNSHKKGSYQCPHDTNSLIRALYKWTGDERPRYNPPQQPSDPEHIDILMFCILSKPVSSFFRDRLGLGDRSSPLYVEIGKPFRPLIRNLQQLRDHLAKLEAKYQTVDTAPLAEESKSSASSLRPPTKKGEGDGEEEEDDDVLPFPETSENEEKRPEAYETEEALRHFRVLLDFVDKWLYKKVRLFSRLKQGLEEKIAFEDLWMLFDAGDTIYSAYLEGGDSGITTTKEGQPITSEQRYYSLREQRYGANRDEVPHVTTARYVPQVFRVLGTTGGVPLKKTLSPRQHNPDKDISEDSLLRQFLVKGFQKGDGLLERQDEIPSYQRNTNNFLPLKVVCFNIDFNGIKYGTVKEIITFKPHDGLVDIRSLEAFPLHYLRGQPGRVLDEGDGGLGGDRDPLLERGKRFIDVTVVSHLSYEGLSIGRSREELDQINSAVIVDFRLSFQEYRQDFPYPGDLVPKFTPITGSWPAQPEPAVIEFYAHSCGKLWCHRCVRDIYDQSQVSQVAKIEPRIKTLLEEYETVKPYQKESLRRFKKYMENNDLIRLLPGVVPGFILRNRKWVQLDLNRLSELKQADGWHTLILPKGHKSMIQAMVETHTNGSHDSRLTENSAVSKVQMDLVQECVAAYTRRPLYPITCGDIGYVPEDVEKNMEKHFKLAHKWGCVLLLDETDVFLAKRTKTDVKRNGLVSVFLRILEYYSGILFLTTNRVGAIDDAFRSRLHLTLYYPKLTEDQTTRIWEGHLDRMKSINREREDRQQPAIKFDRSQILEWVELNAKVLQWNGRQIRNAFQTAVALAEFSHKYHESKRSSSKKGSGKKAREPELNVKHFKTIAEASLEFDEYMNDVHGASEDVIAARDQIRQEGFTRKAPKLRDLRPASPELSMYDESLESEMTDESASEKGSEGESSDNSGSESSDSEEERRRRKKKKQKKKIAGEEEKKRRRRDEKSRGKAGPSKDRKEKRERDGDKERDRKVKGRRESGGDD</sequence>
<keyword evidence="1" id="KW-0175">Coiled coil</keyword>
<feature type="domain" description="DUF7025" evidence="4">
    <location>
        <begin position="390"/>
        <end position="443"/>
    </location>
</feature>
<feature type="compositionally biased region" description="Acidic residues" evidence="2">
    <location>
        <begin position="200"/>
        <end position="209"/>
    </location>
</feature>
<evidence type="ECO:0000313" key="6">
    <source>
        <dbReference type="EMBL" id="SPO05931.1"/>
    </source>
</evidence>
<evidence type="ECO:0000259" key="4">
    <source>
        <dbReference type="Pfam" id="PF22942"/>
    </source>
</evidence>
<dbReference type="GO" id="GO:0016887">
    <property type="term" value="F:ATP hydrolysis activity"/>
    <property type="evidence" value="ECO:0007669"/>
    <property type="project" value="InterPro"/>
</dbReference>
<feature type="coiled-coil region" evidence="1">
    <location>
        <begin position="2"/>
        <end position="36"/>
    </location>
</feature>
<accession>A0AAE8N3W4</accession>
<feature type="compositionally biased region" description="Acidic residues" evidence="2">
    <location>
        <begin position="952"/>
        <end position="962"/>
    </location>
</feature>
<name>A0AAE8N3W4_9PEZI</name>
<dbReference type="Gene3D" id="3.40.50.300">
    <property type="entry name" value="P-loop containing nucleotide triphosphate hydrolases"/>
    <property type="match status" value="1"/>
</dbReference>
<organism evidence="6 7">
    <name type="scientific">Cephalotrichum gorgonifer</name>
    <dbReference type="NCBI Taxonomy" id="2041049"/>
    <lineage>
        <taxon>Eukaryota</taxon>
        <taxon>Fungi</taxon>
        <taxon>Dikarya</taxon>
        <taxon>Ascomycota</taxon>
        <taxon>Pezizomycotina</taxon>
        <taxon>Sordariomycetes</taxon>
        <taxon>Hypocreomycetidae</taxon>
        <taxon>Microascales</taxon>
        <taxon>Microascaceae</taxon>
        <taxon>Cephalotrichum</taxon>
    </lineage>
</organism>
<reference evidence="6" key="1">
    <citation type="submission" date="2018-03" db="EMBL/GenBank/DDBJ databases">
        <authorList>
            <person name="Guldener U."/>
        </authorList>
    </citation>
    <scope>NUCLEOTIDE SEQUENCE</scope>
</reference>
<feature type="compositionally biased region" description="Basic and acidic residues" evidence="2">
    <location>
        <begin position="999"/>
        <end position="1050"/>
    </location>
</feature>
<dbReference type="Pfam" id="PF00004">
    <property type="entry name" value="AAA"/>
    <property type="match status" value="1"/>
</dbReference>
<feature type="region of interest" description="Disordered" evidence="2">
    <location>
        <begin position="177"/>
        <end position="225"/>
    </location>
</feature>
<dbReference type="AlphaFoldDB" id="A0AAE8N3W4"/>
<dbReference type="PANTHER" id="PTHR46411">
    <property type="entry name" value="FAMILY ATPASE, PUTATIVE-RELATED"/>
    <property type="match status" value="1"/>
</dbReference>
<proteinExistence type="predicted"/>
<evidence type="ECO:0000256" key="1">
    <source>
        <dbReference type="SAM" id="Coils"/>
    </source>
</evidence>
<dbReference type="EMBL" id="ONZQ02000014">
    <property type="protein sequence ID" value="SPO05931.1"/>
    <property type="molecule type" value="Genomic_DNA"/>
</dbReference>
<evidence type="ECO:0008006" key="8">
    <source>
        <dbReference type="Google" id="ProtNLM"/>
    </source>
</evidence>
<evidence type="ECO:0000256" key="2">
    <source>
        <dbReference type="SAM" id="MobiDB-lite"/>
    </source>
</evidence>
<protein>
    <recommendedName>
        <fullName evidence="8">ATPase AAA-type core domain-containing protein</fullName>
    </recommendedName>
</protein>
<keyword evidence="7" id="KW-1185">Reference proteome</keyword>
<feature type="domain" description="ATPase AAA-type core" evidence="3">
    <location>
        <begin position="688"/>
        <end position="791"/>
    </location>
</feature>
<dbReference type="Pfam" id="PF22942">
    <property type="entry name" value="DUF7025"/>
    <property type="match status" value="1"/>
</dbReference>